<evidence type="ECO:0000313" key="3">
    <source>
        <dbReference type="Proteomes" id="UP000015102"/>
    </source>
</evidence>
<accession>T1GZF0</accession>
<proteinExistence type="predicted"/>
<protein>
    <submittedName>
        <fullName evidence="2">Uncharacterized protein</fullName>
    </submittedName>
</protein>
<name>T1GZF0_MEGSC</name>
<dbReference type="HOGENOM" id="CLU_3261074_0_0_1"/>
<feature type="chain" id="PRO_5004577255" evidence="1">
    <location>
        <begin position="20"/>
        <end position="42"/>
    </location>
</feature>
<evidence type="ECO:0000256" key="1">
    <source>
        <dbReference type="SAM" id="SignalP"/>
    </source>
</evidence>
<reference evidence="3" key="1">
    <citation type="submission" date="2013-02" db="EMBL/GenBank/DDBJ databases">
        <authorList>
            <person name="Hughes D."/>
        </authorList>
    </citation>
    <scope>NUCLEOTIDE SEQUENCE</scope>
    <source>
        <strain>Durham</strain>
        <strain evidence="3">NC isolate 2 -- Noor lab</strain>
    </source>
</reference>
<feature type="signal peptide" evidence="1">
    <location>
        <begin position="1"/>
        <end position="19"/>
    </location>
</feature>
<keyword evidence="1" id="KW-0732">Signal</keyword>
<evidence type="ECO:0000313" key="2">
    <source>
        <dbReference type="EnsemblMetazoa" id="MESCA009249-PA"/>
    </source>
</evidence>
<dbReference type="EMBL" id="CAQQ02374439">
    <property type="status" value="NOT_ANNOTATED_CDS"/>
    <property type="molecule type" value="Genomic_DNA"/>
</dbReference>
<dbReference type="Proteomes" id="UP000015102">
    <property type="component" value="Unassembled WGS sequence"/>
</dbReference>
<organism evidence="2 3">
    <name type="scientific">Megaselia scalaris</name>
    <name type="common">Humpbacked fly</name>
    <name type="synonym">Phora scalaris</name>
    <dbReference type="NCBI Taxonomy" id="36166"/>
    <lineage>
        <taxon>Eukaryota</taxon>
        <taxon>Metazoa</taxon>
        <taxon>Ecdysozoa</taxon>
        <taxon>Arthropoda</taxon>
        <taxon>Hexapoda</taxon>
        <taxon>Insecta</taxon>
        <taxon>Pterygota</taxon>
        <taxon>Neoptera</taxon>
        <taxon>Endopterygota</taxon>
        <taxon>Diptera</taxon>
        <taxon>Brachycera</taxon>
        <taxon>Muscomorpha</taxon>
        <taxon>Platypezoidea</taxon>
        <taxon>Phoridae</taxon>
        <taxon>Megaseliini</taxon>
        <taxon>Megaselia</taxon>
    </lineage>
</organism>
<reference evidence="2" key="2">
    <citation type="submission" date="2015-06" db="UniProtKB">
        <authorList>
            <consortium name="EnsemblMetazoa"/>
        </authorList>
    </citation>
    <scope>IDENTIFICATION</scope>
</reference>
<keyword evidence="3" id="KW-1185">Reference proteome</keyword>
<sequence length="42" mass="4602">MKPITLIVIVVLGLSYSEAVFKLTTPEIIKADGYPVESHEVT</sequence>
<dbReference type="AlphaFoldDB" id="T1GZF0"/>
<dbReference type="EnsemblMetazoa" id="MESCA009249-RA">
    <property type="protein sequence ID" value="MESCA009249-PA"/>
    <property type="gene ID" value="MESCA009249"/>
</dbReference>